<feature type="active site" description="Nucleophile" evidence="7">
    <location>
        <position position="129"/>
    </location>
</feature>
<keyword evidence="3" id="KW-0378">Hydrolase</keyword>
<dbReference type="InterPro" id="IPR029058">
    <property type="entry name" value="AB_hydrolase_fold"/>
</dbReference>
<organism evidence="9 10">
    <name type="scientific">Meganyctiphanes norvegica</name>
    <name type="common">Northern krill</name>
    <name type="synonym">Thysanopoda norvegica</name>
    <dbReference type="NCBI Taxonomy" id="48144"/>
    <lineage>
        <taxon>Eukaryota</taxon>
        <taxon>Metazoa</taxon>
        <taxon>Ecdysozoa</taxon>
        <taxon>Arthropoda</taxon>
        <taxon>Crustacea</taxon>
        <taxon>Multicrustacea</taxon>
        <taxon>Malacostraca</taxon>
        <taxon>Eumalacostraca</taxon>
        <taxon>Eucarida</taxon>
        <taxon>Euphausiacea</taxon>
        <taxon>Euphausiidae</taxon>
        <taxon>Meganyctiphanes</taxon>
    </lineage>
</organism>
<evidence type="ECO:0000256" key="7">
    <source>
        <dbReference type="PIRSR" id="PIRSR000862-1"/>
    </source>
</evidence>
<accession>A0AAV2QSA9</accession>
<dbReference type="AlphaFoldDB" id="A0AAV2QSA9"/>
<evidence type="ECO:0000256" key="5">
    <source>
        <dbReference type="ARBA" id="ARBA00023098"/>
    </source>
</evidence>
<evidence type="ECO:0000313" key="9">
    <source>
        <dbReference type="EMBL" id="CAL4092549.1"/>
    </source>
</evidence>
<reference evidence="9 10" key="1">
    <citation type="submission" date="2024-05" db="EMBL/GenBank/DDBJ databases">
        <authorList>
            <person name="Wallberg A."/>
        </authorList>
    </citation>
    <scope>NUCLEOTIDE SEQUENCE [LARGE SCALE GENOMIC DNA]</scope>
</reference>
<dbReference type="EMBL" id="CAXKWB010008805">
    <property type="protein sequence ID" value="CAL4092549.1"/>
    <property type="molecule type" value="Genomic_DNA"/>
</dbReference>
<evidence type="ECO:0000256" key="6">
    <source>
        <dbReference type="ARBA" id="ARBA00023180"/>
    </source>
</evidence>
<evidence type="ECO:0000259" key="8">
    <source>
        <dbReference type="Pfam" id="PF00561"/>
    </source>
</evidence>
<dbReference type="Gene3D" id="3.40.50.1820">
    <property type="entry name" value="alpha/beta hydrolase"/>
    <property type="match status" value="1"/>
</dbReference>
<keyword evidence="2" id="KW-0732">Signal</keyword>
<evidence type="ECO:0000256" key="4">
    <source>
        <dbReference type="ARBA" id="ARBA00022963"/>
    </source>
</evidence>
<evidence type="ECO:0000313" key="10">
    <source>
        <dbReference type="Proteomes" id="UP001497623"/>
    </source>
</evidence>
<keyword evidence="5" id="KW-0443">Lipid metabolism</keyword>
<dbReference type="FunFam" id="3.40.50.1820:FF:000057">
    <property type="entry name" value="Lipase"/>
    <property type="match status" value="1"/>
</dbReference>
<dbReference type="GO" id="GO:0016788">
    <property type="term" value="F:hydrolase activity, acting on ester bonds"/>
    <property type="evidence" value="ECO:0007669"/>
    <property type="project" value="InterPro"/>
</dbReference>
<keyword evidence="4" id="KW-0442">Lipid degradation</keyword>
<feature type="domain" description="AB hydrolase-1" evidence="8">
    <location>
        <begin position="62"/>
        <end position="336"/>
    </location>
</feature>
<dbReference type="SUPFAM" id="SSF53474">
    <property type="entry name" value="alpha/beta-Hydrolases"/>
    <property type="match status" value="1"/>
</dbReference>
<proteinExistence type="inferred from homology"/>
<comment type="caution">
    <text evidence="9">The sequence shown here is derived from an EMBL/GenBank/DDBJ whole genome shotgun (WGS) entry which is preliminary data.</text>
</comment>
<evidence type="ECO:0000256" key="1">
    <source>
        <dbReference type="ARBA" id="ARBA00010701"/>
    </source>
</evidence>
<evidence type="ECO:0000256" key="3">
    <source>
        <dbReference type="ARBA" id="ARBA00022801"/>
    </source>
</evidence>
<keyword evidence="10" id="KW-1185">Reference proteome</keyword>
<comment type="similarity">
    <text evidence="1">Belongs to the AB hydrolase superfamily. Lipase family.</text>
</comment>
<dbReference type="PIRSF" id="PIRSF000862">
    <property type="entry name" value="Steryl_ester_lip"/>
    <property type="match status" value="1"/>
</dbReference>
<dbReference type="Proteomes" id="UP001497623">
    <property type="component" value="Unassembled WGS sequence"/>
</dbReference>
<keyword evidence="6" id="KW-0325">Glycoprotein</keyword>
<sequence>SSTNDEGSFNGYASSNNSRSYGARGFCNSNQQRRVIFLQHCLFCSSADFVLNEPDQAIAFILSDLGWDVWLGNYRGNRYSRSHLNLDPDDDLDYWNFSWDMMGRYDLPAMIQFVMHTTQVEQIDYIGHSMGTMGFWAMMHFHPHLSSWIRIMVGLAPVSYANHMRGTLTMSSLIYALDAPLTKVGIGEFLPSGMWTANLATKLCRPDSPARKFCDELLESFIGQGRYVDPEFLPVILAHNPAGTSLHTVSHFGQLIQSRDFEAYDHGRRRNLVEYGTTKPPKFDFSRVMLPVALYSAMNDPISAAKDVDRLARELPWLVVNHRVELDYNHMDFLWAENANTIVFSHVIDTINGFTC</sequence>
<dbReference type="InterPro" id="IPR000073">
    <property type="entry name" value="AB_hydrolase_1"/>
</dbReference>
<feature type="active site" description="Charge relay system" evidence="7">
    <location>
        <position position="330"/>
    </location>
</feature>
<dbReference type="InterPro" id="IPR025483">
    <property type="entry name" value="Lipase_euk"/>
</dbReference>
<name>A0AAV2QSA9_MEGNR</name>
<evidence type="ECO:0000256" key="2">
    <source>
        <dbReference type="ARBA" id="ARBA00022729"/>
    </source>
</evidence>
<gene>
    <name evidence="9" type="ORF">MNOR_LOCUS14614</name>
</gene>
<feature type="non-terminal residue" evidence="9">
    <location>
        <position position="1"/>
    </location>
</feature>
<dbReference type="PANTHER" id="PTHR11005">
    <property type="entry name" value="LYSOSOMAL ACID LIPASE-RELATED"/>
    <property type="match status" value="1"/>
</dbReference>
<dbReference type="GO" id="GO:0016042">
    <property type="term" value="P:lipid catabolic process"/>
    <property type="evidence" value="ECO:0007669"/>
    <property type="project" value="UniProtKB-KW"/>
</dbReference>
<protein>
    <recommendedName>
        <fullName evidence="8">AB hydrolase-1 domain-containing protein</fullName>
    </recommendedName>
</protein>
<feature type="active site" description="Charge relay system" evidence="7">
    <location>
        <position position="300"/>
    </location>
</feature>
<dbReference type="Pfam" id="PF00561">
    <property type="entry name" value="Abhydrolase_1"/>
    <property type="match status" value="1"/>
</dbReference>